<dbReference type="AlphaFoldDB" id="A0A7G2CSX3"/>
<accession>A0A7G2CSX3</accession>
<dbReference type="VEuPathDB" id="TriTrypDB:ADEAN_000987100"/>
<evidence type="ECO:0000313" key="2">
    <source>
        <dbReference type="EMBL" id="CAD2222327.1"/>
    </source>
</evidence>
<evidence type="ECO:0000256" key="1">
    <source>
        <dbReference type="SAM" id="MobiDB-lite"/>
    </source>
</evidence>
<feature type="compositionally biased region" description="Basic and acidic residues" evidence="1">
    <location>
        <begin position="43"/>
        <end position="67"/>
    </location>
</feature>
<evidence type="ECO:0000313" key="3">
    <source>
        <dbReference type="Proteomes" id="UP000515908"/>
    </source>
</evidence>
<gene>
    <name evidence="2" type="ORF">ADEAN_000987100</name>
</gene>
<sequence>MNLLVEIVVEHINVNYKEQHKVSYRRLPSSVASIGLPKNQTIRTEKKTENNNTAKKEEKKVPEKKETPTSNNNHIKKNSHSLPPFTITHRGRIDFSDAWNFKLTEKRIGVPEELVVEIDFQNKNNHNSLRAADLQVEVSADGTCLEIVPTEQQTLLRVHGVTLFRGGRGGGGTVS</sequence>
<dbReference type="OrthoDB" id="546764at2759"/>
<protein>
    <submittedName>
        <fullName evidence="2">Uncharacterized protein</fullName>
    </submittedName>
</protein>
<organism evidence="2 3">
    <name type="scientific">Angomonas deanei</name>
    <dbReference type="NCBI Taxonomy" id="59799"/>
    <lineage>
        <taxon>Eukaryota</taxon>
        <taxon>Discoba</taxon>
        <taxon>Euglenozoa</taxon>
        <taxon>Kinetoplastea</taxon>
        <taxon>Metakinetoplastina</taxon>
        <taxon>Trypanosomatida</taxon>
        <taxon>Trypanosomatidae</taxon>
        <taxon>Strigomonadinae</taxon>
        <taxon>Angomonas</taxon>
    </lineage>
</organism>
<proteinExistence type="predicted"/>
<keyword evidence="3" id="KW-1185">Reference proteome</keyword>
<dbReference type="Proteomes" id="UP000515908">
    <property type="component" value="Chromosome 25"/>
</dbReference>
<reference evidence="2 3" key="1">
    <citation type="submission" date="2020-08" db="EMBL/GenBank/DDBJ databases">
        <authorList>
            <person name="Newling K."/>
            <person name="Davey J."/>
            <person name="Forrester S."/>
        </authorList>
    </citation>
    <scope>NUCLEOTIDE SEQUENCE [LARGE SCALE GENOMIC DNA]</scope>
    <source>
        <strain evidence="3">Crithidia deanei Carvalho (ATCC PRA-265)</strain>
    </source>
</reference>
<name>A0A7G2CSX3_9TRYP</name>
<feature type="region of interest" description="Disordered" evidence="1">
    <location>
        <begin position="38"/>
        <end position="83"/>
    </location>
</feature>
<dbReference type="EMBL" id="LR877169">
    <property type="protein sequence ID" value="CAD2222327.1"/>
    <property type="molecule type" value="Genomic_DNA"/>
</dbReference>